<evidence type="ECO:0000259" key="8">
    <source>
        <dbReference type="PROSITE" id="PS51034"/>
    </source>
</evidence>
<dbReference type="InterPro" id="IPR051962">
    <property type="entry name" value="Cuticlin"/>
</dbReference>
<dbReference type="InterPro" id="IPR056953">
    <property type="entry name" value="CUT_N"/>
</dbReference>
<protein>
    <recommendedName>
        <fullName evidence="8">ZP domain-containing protein</fullName>
    </recommendedName>
</protein>
<comment type="subcellular location">
    <subcellularLocation>
        <location evidence="1">Cell membrane</location>
        <topology evidence="1">Single-pass type I membrane protein</topology>
    </subcellularLocation>
</comment>
<evidence type="ECO:0000256" key="3">
    <source>
        <dbReference type="ARBA" id="ARBA00022475"/>
    </source>
</evidence>
<evidence type="ECO:0000256" key="5">
    <source>
        <dbReference type="ARBA" id="ARBA00022729"/>
    </source>
</evidence>
<dbReference type="PANTHER" id="PTHR22907:SF54">
    <property type="entry name" value="GH04558P"/>
    <property type="match status" value="1"/>
</dbReference>
<organism evidence="9 10">
    <name type="scientific">Gongylonema pulchrum</name>
    <dbReference type="NCBI Taxonomy" id="637853"/>
    <lineage>
        <taxon>Eukaryota</taxon>
        <taxon>Metazoa</taxon>
        <taxon>Ecdysozoa</taxon>
        <taxon>Nematoda</taxon>
        <taxon>Chromadorea</taxon>
        <taxon>Rhabditida</taxon>
        <taxon>Spirurina</taxon>
        <taxon>Spiruromorpha</taxon>
        <taxon>Spiruroidea</taxon>
        <taxon>Gongylonematidae</taxon>
        <taxon>Gongylonema</taxon>
    </lineage>
</organism>
<keyword evidence="7" id="KW-0472">Membrane</keyword>
<keyword evidence="10" id="KW-1185">Reference proteome</keyword>
<reference evidence="9 10" key="1">
    <citation type="submission" date="2018-11" db="EMBL/GenBank/DDBJ databases">
        <authorList>
            <consortium name="Pathogen Informatics"/>
        </authorList>
    </citation>
    <scope>NUCLEOTIDE SEQUENCE [LARGE SCALE GENOMIC DNA]</scope>
</reference>
<dbReference type="EMBL" id="UYRT01006103">
    <property type="protein sequence ID" value="VDK39899.1"/>
    <property type="molecule type" value="Genomic_DNA"/>
</dbReference>
<evidence type="ECO:0000256" key="4">
    <source>
        <dbReference type="ARBA" id="ARBA00022692"/>
    </source>
</evidence>
<gene>
    <name evidence="9" type="ORF">GPUH_LOCUS3522</name>
</gene>
<evidence type="ECO:0000256" key="7">
    <source>
        <dbReference type="ARBA" id="ARBA00023136"/>
    </source>
</evidence>
<dbReference type="OrthoDB" id="5854699at2759"/>
<keyword evidence="2" id="KW-0193">Cuticle</keyword>
<dbReference type="PROSITE" id="PS51034">
    <property type="entry name" value="ZP_2"/>
    <property type="match status" value="1"/>
</dbReference>
<dbReference type="Pfam" id="PF25057">
    <property type="entry name" value="CUT_N"/>
    <property type="match status" value="1"/>
</dbReference>
<dbReference type="PANTHER" id="PTHR22907">
    <property type="entry name" value="GH04558P"/>
    <property type="match status" value="1"/>
</dbReference>
<sequence length="239" mass="26842">MDGMTLILAGDPDLYDGRIFVRGQTENPLCSRKLNSLLSNGSDYQFAILYAHCNVRFEQPDTIAVTIVIQRHPMFITQRADAYDVRCTYPIGVRKVLFLFKIVKVASHVDISELATTNTIVEKGVGPSCSLTVTNEQDQMVDTATVGEVLKLVLAVQPNDTYAILPRNCYAINLETSELYSLTDQAGCAIDPKLFPEWMYLHSWLAVAIFNIFKWPDHSMIRFQCDCSAYIESSPKVCL</sequence>
<evidence type="ECO:0000313" key="9">
    <source>
        <dbReference type="EMBL" id="VDK39899.1"/>
    </source>
</evidence>
<keyword evidence="5" id="KW-0732">Signal</keyword>
<dbReference type="SMART" id="SM00241">
    <property type="entry name" value="ZP"/>
    <property type="match status" value="1"/>
</dbReference>
<name>A0A3P6PV35_9BILA</name>
<dbReference type="Proteomes" id="UP000271098">
    <property type="component" value="Unassembled WGS sequence"/>
</dbReference>
<keyword evidence="6" id="KW-1133">Transmembrane helix</keyword>
<dbReference type="AlphaFoldDB" id="A0A3P6PV35"/>
<evidence type="ECO:0000256" key="6">
    <source>
        <dbReference type="ARBA" id="ARBA00022989"/>
    </source>
</evidence>
<evidence type="ECO:0000256" key="2">
    <source>
        <dbReference type="ARBA" id="ARBA00022460"/>
    </source>
</evidence>
<dbReference type="InterPro" id="IPR057475">
    <property type="entry name" value="CUT_C"/>
</dbReference>
<dbReference type="GO" id="GO:0005886">
    <property type="term" value="C:plasma membrane"/>
    <property type="evidence" value="ECO:0007669"/>
    <property type="project" value="UniProtKB-SubCell"/>
</dbReference>
<keyword evidence="4" id="KW-0812">Transmembrane</keyword>
<accession>A0A3P6PV35</accession>
<feature type="domain" description="ZP" evidence="8">
    <location>
        <begin position="1"/>
        <end position="239"/>
    </location>
</feature>
<evidence type="ECO:0000256" key="1">
    <source>
        <dbReference type="ARBA" id="ARBA00004251"/>
    </source>
</evidence>
<keyword evidence="3" id="KW-1003">Cell membrane</keyword>
<evidence type="ECO:0000313" key="10">
    <source>
        <dbReference type="Proteomes" id="UP000271098"/>
    </source>
</evidence>
<proteinExistence type="predicted"/>
<dbReference type="InterPro" id="IPR001507">
    <property type="entry name" value="ZP_dom"/>
</dbReference>
<dbReference type="GO" id="GO:0042302">
    <property type="term" value="F:structural constituent of cuticle"/>
    <property type="evidence" value="ECO:0007669"/>
    <property type="project" value="UniProtKB-KW"/>
</dbReference>
<dbReference type="Pfam" id="PF25301">
    <property type="entry name" value="CUT_C"/>
    <property type="match status" value="1"/>
</dbReference>